<dbReference type="RefSeq" id="WP_190958222.1">
    <property type="nucleotide sequence ID" value="NZ_JACJTU010000035.1"/>
</dbReference>
<protein>
    <submittedName>
        <fullName evidence="2">Uncharacterized protein</fullName>
    </submittedName>
</protein>
<feature type="compositionally biased region" description="Basic and acidic residues" evidence="1">
    <location>
        <begin position="55"/>
        <end position="67"/>
    </location>
</feature>
<reference evidence="2 3" key="1">
    <citation type="journal article" date="2020" name="ISME J.">
        <title>Comparative genomics reveals insights into cyanobacterial evolution and habitat adaptation.</title>
        <authorList>
            <person name="Chen M.Y."/>
            <person name="Teng W.K."/>
            <person name="Zhao L."/>
            <person name="Hu C.X."/>
            <person name="Zhou Y.K."/>
            <person name="Han B.P."/>
            <person name="Song L.R."/>
            <person name="Shu W.S."/>
        </authorList>
    </citation>
    <scope>NUCLEOTIDE SEQUENCE [LARGE SCALE GENOMIC DNA]</scope>
    <source>
        <strain evidence="2 3">FACHB-159</strain>
    </source>
</reference>
<accession>A0ABR8KFZ3</accession>
<name>A0ABR8KFZ3_9NOSO</name>
<feature type="region of interest" description="Disordered" evidence="1">
    <location>
        <begin position="34"/>
        <end position="67"/>
    </location>
</feature>
<dbReference type="Proteomes" id="UP000637383">
    <property type="component" value="Unassembled WGS sequence"/>
</dbReference>
<evidence type="ECO:0000313" key="3">
    <source>
        <dbReference type="Proteomes" id="UP000637383"/>
    </source>
</evidence>
<keyword evidence="3" id="KW-1185">Reference proteome</keyword>
<evidence type="ECO:0000256" key="1">
    <source>
        <dbReference type="SAM" id="MobiDB-lite"/>
    </source>
</evidence>
<comment type="caution">
    <text evidence="2">The sequence shown here is derived from an EMBL/GenBank/DDBJ whole genome shotgun (WGS) entry which is preliminary data.</text>
</comment>
<proteinExistence type="predicted"/>
<organism evidence="2 3">
    <name type="scientific">Nostoc paludosum FACHB-159</name>
    <dbReference type="NCBI Taxonomy" id="2692908"/>
    <lineage>
        <taxon>Bacteria</taxon>
        <taxon>Bacillati</taxon>
        <taxon>Cyanobacteriota</taxon>
        <taxon>Cyanophyceae</taxon>
        <taxon>Nostocales</taxon>
        <taxon>Nostocaceae</taxon>
        <taxon>Nostoc</taxon>
    </lineage>
</organism>
<dbReference type="EMBL" id="JACJTU010000035">
    <property type="protein sequence ID" value="MBD2737649.1"/>
    <property type="molecule type" value="Genomic_DNA"/>
</dbReference>
<evidence type="ECO:0000313" key="2">
    <source>
        <dbReference type="EMBL" id="MBD2737649.1"/>
    </source>
</evidence>
<sequence>MGHWGGSDGYAGVSPSGGGSDGYAGDYHASCFKSAQPDTSSTPRKLCMVASSKGRGAEEQRGRGERTRHIELSSAPLHPCSSACPHLTFLGWQTTSRSWGNPLRTRRWLSMSNCRDWALVLTCAERSRSSVRVASPREVEVSQNTYGKC</sequence>
<gene>
    <name evidence="2" type="ORF">H6H03_27820</name>
</gene>